<dbReference type="InterPro" id="IPR029024">
    <property type="entry name" value="TerB-like"/>
</dbReference>
<keyword evidence="2" id="KW-0378">Hydrolase</keyword>
<dbReference type="CDD" id="cd06127">
    <property type="entry name" value="DEDDh"/>
    <property type="match status" value="1"/>
</dbReference>
<evidence type="ECO:0000313" key="6">
    <source>
        <dbReference type="Proteomes" id="UP001501594"/>
    </source>
</evidence>
<keyword evidence="1" id="KW-0540">Nuclease</keyword>
<comment type="caution">
    <text evidence="5">The sequence shown here is derived from an EMBL/GenBank/DDBJ whole genome shotgun (WGS) entry which is preliminary data.</text>
</comment>
<dbReference type="InterPro" id="IPR036420">
    <property type="entry name" value="BRCT_dom_sf"/>
</dbReference>
<protein>
    <recommendedName>
        <fullName evidence="4">Exonuclease domain-containing protein</fullName>
    </recommendedName>
</protein>
<sequence>MTHNGYAVLDFETTGLSPSHHHRVIEIGIVHVSPSGELGREYQTVLNPGRDLGPTRIHGIVGADVRDAPTFSAIAAKLVELLAGRVVVTHNTQFDIPFLNAELERAGFSSPLDPQSTLCTMKLASTFLPGSGRKLADCCAAYDIELTDAHEALADARATAQLLAAYLDAGSDTPEWWEKWGDFANRLPWPTTAGRQRATWYPRPRRAEVSSVPAGFLEALTDRLPPLGASAEDDSYAAMLDRALSDGFLSLEEADDLHQLAKSLGLDERQRRILHDQYFDALVEAAWSDGILTPSEASQIGAVAKILNIEQDRAARALEAPSVPTAQATHASQAVQRDSRPMALSTADVVVITGELWAPRDEIASRLLAGGVTVAPAVTKKTTLLVAADPDSLSGKARKARHYGIPVMSGEELRRLL</sequence>
<dbReference type="RefSeq" id="WP_344793042.1">
    <property type="nucleotide sequence ID" value="NZ_BAABAU010000001.1"/>
</dbReference>
<dbReference type="Gene3D" id="3.40.50.10190">
    <property type="entry name" value="BRCT domain"/>
    <property type="match status" value="1"/>
</dbReference>
<dbReference type="NCBIfam" id="TIGR00573">
    <property type="entry name" value="dnaq"/>
    <property type="match status" value="1"/>
</dbReference>
<dbReference type="SUPFAM" id="SSF52113">
    <property type="entry name" value="BRCT domain"/>
    <property type="match status" value="1"/>
</dbReference>
<proteinExistence type="predicted"/>
<keyword evidence="3" id="KW-0269">Exonuclease</keyword>
<evidence type="ECO:0000256" key="1">
    <source>
        <dbReference type="ARBA" id="ARBA00022722"/>
    </source>
</evidence>
<dbReference type="SMART" id="SM00479">
    <property type="entry name" value="EXOIII"/>
    <property type="match status" value="1"/>
</dbReference>
<dbReference type="InterPro" id="IPR001357">
    <property type="entry name" value="BRCT_dom"/>
</dbReference>
<dbReference type="PANTHER" id="PTHR30231:SF4">
    <property type="entry name" value="PROTEIN NEN2"/>
    <property type="match status" value="1"/>
</dbReference>
<evidence type="ECO:0000313" key="5">
    <source>
        <dbReference type="EMBL" id="GAA4264443.1"/>
    </source>
</evidence>
<reference evidence="6" key="1">
    <citation type="journal article" date="2019" name="Int. J. Syst. Evol. Microbiol.">
        <title>The Global Catalogue of Microorganisms (GCM) 10K type strain sequencing project: providing services to taxonomists for standard genome sequencing and annotation.</title>
        <authorList>
            <consortium name="The Broad Institute Genomics Platform"/>
            <consortium name="The Broad Institute Genome Sequencing Center for Infectious Disease"/>
            <person name="Wu L."/>
            <person name="Ma J."/>
        </authorList>
    </citation>
    <scope>NUCLEOTIDE SEQUENCE [LARGE SCALE GENOMIC DNA]</scope>
    <source>
        <strain evidence="6">JCM 17442</strain>
    </source>
</reference>
<dbReference type="InterPro" id="IPR006054">
    <property type="entry name" value="DnaQ"/>
</dbReference>
<dbReference type="Pfam" id="PF00533">
    <property type="entry name" value="BRCT"/>
    <property type="match status" value="1"/>
</dbReference>
<keyword evidence="6" id="KW-1185">Reference proteome</keyword>
<accession>A0ABP8DWR1</accession>
<dbReference type="Proteomes" id="UP001501594">
    <property type="component" value="Unassembled WGS sequence"/>
</dbReference>
<dbReference type="PANTHER" id="PTHR30231">
    <property type="entry name" value="DNA POLYMERASE III SUBUNIT EPSILON"/>
    <property type="match status" value="1"/>
</dbReference>
<evidence type="ECO:0000256" key="3">
    <source>
        <dbReference type="ARBA" id="ARBA00022839"/>
    </source>
</evidence>
<dbReference type="InterPro" id="IPR036397">
    <property type="entry name" value="RNaseH_sf"/>
</dbReference>
<name>A0ABP8DWR1_9MICO</name>
<organism evidence="5 6">
    <name type="scientific">Frondihabitans peucedani</name>
    <dbReference type="NCBI Taxonomy" id="598626"/>
    <lineage>
        <taxon>Bacteria</taxon>
        <taxon>Bacillati</taxon>
        <taxon>Actinomycetota</taxon>
        <taxon>Actinomycetes</taxon>
        <taxon>Micrococcales</taxon>
        <taxon>Microbacteriaceae</taxon>
        <taxon>Frondihabitans</taxon>
    </lineage>
</organism>
<feature type="domain" description="Exonuclease" evidence="4">
    <location>
        <begin position="5"/>
        <end position="172"/>
    </location>
</feature>
<dbReference type="InterPro" id="IPR013520">
    <property type="entry name" value="Ribonucl_H"/>
</dbReference>
<dbReference type="InterPro" id="IPR012337">
    <property type="entry name" value="RNaseH-like_sf"/>
</dbReference>
<dbReference type="Gene3D" id="3.30.420.10">
    <property type="entry name" value="Ribonuclease H-like superfamily/Ribonuclease H"/>
    <property type="match status" value="1"/>
</dbReference>
<dbReference type="EMBL" id="BAABAU010000001">
    <property type="protein sequence ID" value="GAA4264443.1"/>
    <property type="molecule type" value="Genomic_DNA"/>
</dbReference>
<dbReference type="SUPFAM" id="SSF53098">
    <property type="entry name" value="Ribonuclease H-like"/>
    <property type="match status" value="1"/>
</dbReference>
<dbReference type="SUPFAM" id="SSF158682">
    <property type="entry name" value="TerB-like"/>
    <property type="match status" value="1"/>
</dbReference>
<evidence type="ECO:0000256" key="2">
    <source>
        <dbReference type="ARBA" id="ARBA00022801"/>
    </source>
</evidence>
<evidence type="ECO:0000259" key="4">
    <source>
        <dbReference type="SMART" id="SM00479"/>
    </source>
</evidence>
<gene>
    <name evidence="5" type="ORF">GCM10022256_00550</name>
</gene>
<dbReference type="Pfam" id="PF00929">
    <property type="entry name" value="RNase_T"/>
    <property type="match status" value="1"/>
</dbReference>